<name>A0ABT8DD48_9RHOB</name>
<reference evidence="2" key="1">
    <citation type="journal article" date="2019" name="Int. J. Syst. Evol. Microbiol.">
        <title>The Global Catalogue of Microorganisms (GCM) 10K type strain sequencing project: providing services to taxonomists for standard genome sequencing and annotation.</title>
        <authorList>
            <consortium name="The Broad Institute Genomics Platform"/>
            <consortium name="The Broad Institute Genome Sequencing Center for Infectious Disease"/>
            <person name="Wu L."/>
            <person name="Ma J."/>
        </authorList>
    </citation>
    <scope>NUCLEOTIDE SEQUENCE [LARGE SCALE GENOMIC DNA]</scope>
    <source>
        <strain evidence="2">CECT 8482</strain>
    </source>
</reference>
<dbReference type="EMBL" id="JAUFRC010000004">
    <property type="protein sequence ID" value="MDN3714345.1"/>
    <property type="molecule type" value="Genomic_DNA"/>
</dbReference>
<accession>A0ABT8DD48</accession>
<evidence type="ECO:0000313" key="1">
    <source>
        <dbReference type="EMBL" id="MDN3714345.1"/>
    </source>
</evidence>
<keyword evidence="2" id="KW-1185">Reference proteome</keyword>
<dbReference type="RefSeq" id="WP_377788410.1">
    <property type="nucleotide sequence ID" value="NZ_JBHUOC010000008.1"/>
</dbReference>
<organism evidence="1 2">
    <name type="scientific">Paracoccus cavernae</name>
    <dbReference type="NCBI Taxonomy" id="1571207"/>
    <lineage>
        <taxon>Bacteria</taxon>
        <taxon>Pseudomonadati</taxon>
        <taxon>Pseudomonadota</taxon>
        <taxon>Alphaproteobacteria</taxon>
        <taxon>Rhodobacterales</taxon>
        <taxon>Paracoccaceae</taxon>
        <taxon>Paracoccus</taxon>
    </lineage>
</organism>
<sequence>MSGPLPAPPDGKSNPAVYFAPVSVDGIGTCICFVCAEARGWLDRAGEALMMGWVAPPDGTCVP</sequence>
<dbReference type="Proteomes" id="UP001243846">
    <property type="component" value="Unassembled WGS sequence"/>
</dbReference>
<evidence type="ECO:0000313" key="2">
    <source>
        <dbReference type="Proteomes" id="UP001243846"/>
    </source>
</evidence>
<proteinExistence type="predicted"/>
<protein>
    <submittedName>
        <fullName evidence="1">Uncharacterized protein</fullName>
    </submittedName>
</protein>
<comment type="caution">
    <text evidence="1">The sequence shown here is derived from an EMBL/GenBank/DDBJ whole genome shotgun (WGS) entry which is preliminary data.</text>
</comment>
<gene>
    <name evidence="1" type="ORF">QWZ10_25630</name>
</gene>